<dbReference type="EMBL" id="LAZR01003089">
    <property type="protein sequence ID" value="KKN22148.1"/>
    <property type="molecule type" value="Genomic_DNA"/>
</dbReference>
<dbReference type="SUPFAM" id="SSF56436">
    <property type="entry name" value="C-type lectin-like"/>
    <property type="match status" value="1"/>
</dbReference>
<name>A0A0F9RY76_9ZZZZ</name>
<reference evidence="1" key="1">
    <citation type="journal article" date="2015" name="Nature">
        <title>Complex archaea that bridge the gap between prokaryotes and eukaryotes.</title>
        <authorList>
            <person name="Spang A."/>
            <person name="Saw J.H."/>
            <person name="Jorgensen S.L."/>
            <person name="Zaremba-Niedzwiedzka K."/>
            <person name="Martijn J."/>
            <person name="Lind A.E."/>
            <person name="van Eijk R."/>
            <person name="Schleper C."/>
            <person name="Guy L."/>
            <person name="Ettema T.J."/>
        </authorList>
    </citation>
    <scope>NUCLEOTIDE SEQUENCE</scope>
</reference>
<gene>
    <name evidence="1" type="ORF">LCGC14_0918110</name>
</gene>
<comment type="caution">
    <text evidence="1">The sequence shown here is derived from an EMBL/GenBank/DDBJ whole genome shotgun (WGS) entry which is preliminary data.</text>
</comment>
<dbReference type="InterPro" id="IPR016187">
    <property type="entry name" value="CTDL_fold"/>
</dbReference>
<protein>
    <recommendedName>
        <fullName evidence="2">Lectin</fullName>
    </recommendedName>
</protein>
<sequence length="204" mass="20680">MITKLMLAAALSLTGAALASAQDADTSFFITSENPGNGADLGGLDGADAYCTTLAEAAGVTGKTWAAYLSSAEQNARDRIGTGPWMNAAGVVVAQSVDDLHSDSNNLTKETAISETGAVINGRGDTPNRHDILTGSDLDGNLVGDACEGWTTSGEGSAMVGHHDRTGGGDHPTAWNSAHPSRGCGMEALQGTGGDGLFYCFATN</sequence>
<dbReference type="Gene3D" id="3.10.100.10">
    <property type="entry name" value="Mannose-Binding Protein A, subunit A"/>
    <property type="match status" value="1"/>
</dbReference>
<dbReference type="InterPro" id="IPR016186">
    <property type="entry name" value="C-type_lectin-like/link_sf"/>
</dbReference>
<evidence type="ECO:0000313" key="1">
    <source>
        <dbReference type="EMBL" id="KKN22148.1"/>
    </source>
</evidence>
<dbReference type="AlphaFoldDB" id="A0A0F9RY76"/>
<evidence type="ECO:0008006" key="2">
    <source>
        <dbReference type="Google" id="ProtNLM"/>
    </source>
</evidence>
<accession>A0A0F9RY76</accession>
<organism evidence="1">
    <name type="scientific">marine sediment metagenome</name>
    <dbReference type="NCBI Taxonomy" id="412755"/>
    <lineage>
        <taxon>unclassified sequences</taxon>
        <taxon>metagenomes</taxon>
        <taxon>ecological metagenomes</taxon>
    </lineage>
</organism>
<proteinExistence type="predicted"/>